<keyword evidence="2" id="KW-1185">Reference proteome</keyword>
<organism evidence="1 2">
    <name type="scientific">Paraburkholderia franconis</name>
    <dbReference type="NCBI Taxonomy" id="2654983"/>
    <lineage>
        <taxon>Bacteria</taxon>
        <taxon>Pseudomonadati</taxon>
        <taxon>Pseudomonadota</taxon>
        <taxon>Betaproteobacteria</taxon>
        <taxon>Burkholderiales</taxon>
        <taxon>Burkholderiaceae</taxon>
        <taxon>Paraburkholderia</taxon>
    </lineage>
</organism>
<reference evidence="1 2" key="1">
    <citation type="submission" date="2019-10" db="EMBL/GenBank/DDBJ databases">
        <title>Paraburkholderia sp. isolated from nodules of Mimosa pudica from Brazilian Atlantic Forest soils.</title>
        <authorList>
            <person name="Paulitsch F."/>
            <person name="Hungria M."/>
            <person name="Dall'Agnol R."/>
        </authorList>
    </citation>
    <scope>NUCLEOTIDE SEQUENCE [LARGE SCALE GENOMIC DNA]</scope>
    <source>
        <strain evidence="1 2">CNPSo 3157</strain>
    </source>
</reference>
<name>A0A7X1NI69_9BURK</name>
<evidence type="ECO:0000313" key="2">
    <source>
        <dbReference type="Proteomes" id="UP000484381"/>
    </source>
</evidence>
<gene>
    <name evidence="1" type="ORF">GCT13_36005</name>
</gene>
<dbReference type="EMBL" id="WHNP01000057">
    <property type="protein sequence ID" value="MPW22101.1"/>
    <property type="molecule type" value="Genomic_DNA"/>
</dbReference>
<accession>A0A7X1NI69</accession>
<dbReference type="Proteomes" id="UP000484381">
    <property type="component" value="Unassembled WGS sequence"/>
</dbReference>
<proteinExistence type="predicted"/>
<protein>
    <recommendedName>
        <fullName evidence="3">DoxX family protein</fullName>
    </recommendedName>
</protein>
<evidence type="ECO:0008006" key="3">
    <source>
        <dbReference type="Google" id="ProtNLM"/>
    </source>
</evidence>
<dbReference type="AlphaFoldDB" id="A0A7X1NI69"/>
<sequence length="166" mass="17454">MRLLSRSSVLATVRTGGPQWIVPTRLAIGAMLLAPVDGAFPDLLWFSHPGSPVVPDSPVTAGLALRAVEVLAGVSFVAGAGIRLTICPAAAIFVVRTLANLAGSFAWLGDTVHAVIVPHGDWGYGALYLGAALLLGDLLMTGSGRWSIDYWLCEKLRPVTDRVPGR</sequence>
<comment type="caution">
    <text evidence="1">The sequence shown here is derived from an EMBL/GenBank/DDBJ whole genome shotgun (WGS) entry which is preliminary data.</text>
</comment>
<evidence type="ECO:0000313" key="1">
    <source>
        <dbReference type="EMBL" id="MPW22101.1"/>
    </source>
</evidence>